<proteinExistence type="predicted"/>
<accession>A0A0P0X3Y1</accession>
<sequence>MMKNRKTIPPTNSVLSSFLLRFPSVLPIFQAIDRSLNSGELRQRIWVVTRRSTGSHLSTFLPSGSPRRRR</sequence>
<dbReference type="PaxDb" id="39947-A0A0P0X3Y1"/>
<protein>
    <submittedName>
        <fullName evidence="1">Os07g0236300 protein</fullName>
    </submittedName>
</protein>
<dbReference type="EMBL" id="AP014963">
    <property type="protein sequence ID" value="BAT00744.1"/>
    <property type="molecule type" value="Genomic_DNA"/>
</dbReference>
<gene>
    <name evidence="1" type="ordered locus">Os07g0236300</name>
    <name evidence="1" type="ORF">OSNPB_070236300</name>
</gene>
<keyword evidence="2" id="KW-1185">Reference proteome</keyword>
<dbReference type="AlphaFoldDB" id="A0A0P0X3Y1"/>
<evidence type="ECO:0000313" key="1">
    <source>
        <dbReference type="EMBL" id="BAT00744.1"/>
    </source>
</evidence>
<reference evidence="1 2" key="3">
    <citation type="journal article" date="2013" name="Rice">
        <title>Improvement of the Oryza sativa Nipponbare reference genome using next generation sequence and optical map data.</title>
        <authorList>
            <person name="Kawahara Y."/>
            <person name="de la Bastide M."/>
            <person name="Hamilton J.P."/>
            <person name="Kanamori H."/>
            <person name="McCombie W.R."/>
            <person name="Ouyang S."/>
            <person name="Schwartz D.C."/>
            <person name="Tanaka T."/>
            <person name="Wu J."/>
            <person name="Zhou S."/>
            <person name="Childs K.L."/>
            <person name="Davidson R.M."/>
            <person name="Lin H."/>
            <person name="Quesada-Ocampo L."/>
            <person name="Vaillancourt B."/>
            <person name="Sakai H."/>
            <person name="Lee S.S."/>
            <person name="Kim J."/>
            <person name="Numa H."/>
            <person name="Itoh T."/>
            <person name="Buell C.R."/>
            <person name="Matsumoto T."/>
        </authorList>
    </citation>
    <scope>NUCLEOTIDE SEQUENCE [LARGE SCALE GENOMIC DNA]</scope>
    <source>
        <strain evidence="2">cv. Nipponbare</strain>
    </source>
</reference>
<organism evidence="1 2">
    <name type="scientific">Oryza sativa subsp. japonica</name>
    <name type="common">Rice</name>
    <dbReference type="NCBI Taxonomy" id="39947"/>
    <lineage>
        <taxon>Eukaryota</taxon>
        <taxon>Viridiplantae</taxon>
        <taxon>Streptophyta</taxon>
        <taxon>Embryophyta</taxon>
        <taxon>Tracheophyta</taxon>
        <taxon>Spermatophyta</taxon>
        <taxon>Magnoliopsida</taxon>
        <taxon>Liliopsida</taxon>
        <taxon>Poales</taxon>
        <taxon>Poaceae</taxon>
        <taxon>BOP clade</taxon>
        <taxon>Oryzoideae</taxon>
        <taxon>Oryzeae</taxon>
        <taxon>Oryzinae</taxon>
        <taxon>Oryza</taxon>
        <taxon>Oryza sativa</taxon>
    </lineage>
</organism>
<reference evidence="2" key="1">
    <citation type="journal article" date="2005" name="Nature">
        <title>The map-based sequence of the rice genome.</title>
        <authorList>
            <consortium name="International rice genome sequencing project (IRGSP)"/>
            <person name="Matsumoto T."/>
            <person name="Wu J."/>
            <person name="Kanamori H."/>
            <person name="Katayose Y."/>
            <person name="Fujisawa M."/>
            <person name="Namiki N."/>
            <person name="Mizuno H."/>
            <person name="Yamamoto K."/>
            <person name="Antonio B.A."/>
            <person name="Baba T."/>
            <person name="Sakata K."/>
            <person name="Nagamura Y."/>
            <person name="Aoki H."/>
            <person name="Arikawa K."/>
            <person name="Arita K."/>
            <person name="Bito T."/>
            <person name="Chiden Y."/>
            <person name="Fujitsuka N."/>
            <person name="Fukunaka R."/>
            <person name="Hamada M."/>
            <person name="Harada C."/>
            <person name="Hayashi A."/>
            <person name="Hijishita S."/>
            <person name="Honda M."/>
            <person name="Hosokawa S."/>
            <person name="Ichikawa Y."/>
            <person name="Idonuma A."/>
            <person name="Iijima M."/>
            <person name="Ikeda M."/>
            <person name="Ikeno M."/>
            <person name="Ito K."/>
            <person name="Ito S."/>
            <person name="Ito T."/>
            <person name="Ito Y."/>
            <person name="Ito Y."/>
            <person name="Iwabuchi A."/>
            <person name="Kamiya K."/>
            <person name="Karasawa W."/>
            <person name="Kurita K."/>
            <person name="Katagiri S."/>
            <person name="Kikuta A."/>
            <person name="Kobayashi H."/>
            <person name="Kobayashi N."/>
            <person name="Machita K."/>
            <person name="Maehara T."/>
            <person name="Masukawa M."/>
            <person name="Mizubayashi T."/>
            <person name="Mukai Y."/>
            <person name="Nagasaki H."/>
            <person name="Nagata Y."/>
            <person name="Naito S."/>
            <person name="Nakashima M."/>
            <person name="Nakama Y."/>
            <person name="Nakamichi Y."/>
            <person name="Nakamura M."/>
            <person name="Meguro A."/>
            <person name="Negishi M."/>
            <person name="Ohta I."/>
            <person name="Ohta T."/>
            <person name="Okamoto M."/>
            <person name="Ono N."/>
            <person name="Saji S."/>
            <person name="Sakaguchi M."/>
            <person name="Sakai K."/>
            <person name="Shibata M."/>
            <person name="Shimokawa T."/>
            <person name="Song J."/>
            <person name="Takazaki Y."/>
            <person name="Terasawa K."/>
            <person name="Tsugane M."/>
            <person name="Tsuji K."/>
            <person name="Ueda S."/>
            <person name="Waki K."/>
            <person name="Yamagata H."/>
            <person name="Yamamoto M."/>
            <person name="Yamamoto S."/>
            <person name="Yamane H."/>
            <person name="Yoshiki S."/>
            <person name="Yoshihara R."/>
            <person name="Yukawa K."/>
            <person name="Zhong H."/>
            <person name="Yano M."/>
            <person name="Yuan Q."/>
            <person name="Ouyang S."/>
            <person name="Liu J."/>
            <person name="Jones K.M."/>
            <person name="Gansberger K."/>
            <person name="Moffat K."/>
            <person name="Hill J."/>
            <person name="Bera J."/>
            <person name="Fadrosh D."/>
            <person name="Jin S."/>
            <person name="Johri S."/>
            <person name="Kim M."/>
            <person name="Overton L."/>
            <person name="Reardon M."/>
            <person name="Tsitrin T."/>
            <person name="Vuong H."/>
            <person name="Weaver B."/>
            <person name="Ciecko A."/>
            <person name="Tallon L."/>
            <person name="Jackson J."/>
            <person name="Pai G."/>
            <person name="Aken S.V."/>
            <person name="Utterback T."/>
            <person name="Reidmuller S."/>
            <person name="Feldblyum T."/>
            <person name="Hsiao J."/>
            <person name="Zismann V."/>
            <person name="Iobst S."/>
            <person name="de Vazeille A.R."/>
            <person name="Buell C.R."/>
            <person name="Ying K."/>
            <person name="Li Y."/>
            <person name="Lu T."/>
            <person name="Huang Y."/>
            <person name="Zhao Q."/>
            <person name="Feng Q."/>
            <person name="Zhang L."/>
            <person name="Zhu J."/>
            <person name="Weng Q."/>
            <person name="Mu J."/>
            <person name="Lu Y."/>
            <person name="Fan D."/>
            <person name="Liu Y."/>
            <person name="Guan J."/>
            <person name="Zhang Y."/>
            <person name="Yu S."/>
            <person name="Liu X."/>
            <person name="Zhang Y."/>
            <person name="Hong G."/>
            <person name="Han B."/>
            <person name="Choisne N."/>
            <person name="Demange N."/>
            <person name="Orjeda G."/>
            <person name="Samain S."/>
            <person name="Cattolico L."/>
            <person name="Pelletier E."/>
            <person name="Couloux A."/>
            <person name="Segurens B."/>
            <person name="Wincker P."/>
            <person name="D'Hont A."/>
            <person name="Scarpelli C."/>
            <person name="Weissenbach J."/>
            <person name="Salanoubat M."/>
            <person name="Quetier F."/>
            <person name="Yu Y."/>
            <person name="Kim H.R."/>
            <person name="Rambo T."/>
            <person name="Currie J."/>
            <person name="Collura K."/>
            <person name="Luo M."/>
            <person name="Yang T."/>
            <person name="Ammiraju J.S.S."/>
            <person name="Engler F."/>
            <person name="Soderlund C."/>
            <person name="Wing R.A."/>
            <person name="Palmer L.E."/>
            <person name="de la Bastide M."/>
            <person name="Spiegel L."/>
            <person name="Nascimento L."/>
            <person name="Zutavern T."/>
            <person name="O'Shaughnessy A."/>
            <person name="Dike S."/>
            <person name="Dedhia N."/>
            <person name="Preston R."/>
            <person name="Balija V."/>
            <person name="McCombie W.R."/>
            <person name="Chow T."/>
            <person name="Chen H."/>
            <person name="Chung M."/>
            <person name="Chen C."/>
            <person name="Shaw J."/>
            <person name="Wu H."/>
            <person name="Hsiao K."/>
            <person name="Chao Y."/>
            <person name="Chu M."/>
            <person name="Cheng C."/>
            <person name="Hour A."/>
            <person name="Lee P."/>
            <person name="Lin S."/>
            <person name="Lin Y."/>
            <person name="Liou J."/>
            <person name="Liu S."/>
            <person name="Hsing Y."/>
            <person name="Raghuvanshi S."/>
            <person name="Mohanty A."/>
            <person name="Bharti A.K."/>
            <person name="Gaur A."/>
            <person name="Gupta V."/>
            <person name="Kumar D."/>
            <person name="Ravi V."/>
            <person name="Vij S."/>
            <person name="Kapur A."/>
            <person name="Khurana P."/>
            <person name="Khurana P."/>
            <person name="Khurana J.P."/>
            <person name="Tyagi A.K."/>
            <person name="Gaikwad K."/>
            <person name="Singh A."/>
            <person name="Dalal V."/>
            <person name="Srivastava S."/>
            <person name="Dixit A."/>
            <person name="Pal A.K."/>
            <person name="Ghazi I.A."/>
            <person name="Yadav M."/>
            <person name="Pandit A."/>
            <person name="Bhargava A."/>
            <person name="Sureshbabu K."/>
            <person name="Batra K."/>
            <person name="Sharma T.R."/>
            <person name="Mohapatra T."/>
            <person name="Singh N.K."/>
            <person name="Messing J."/>
            <person name="Nelson A.B."/>
            <person name="Fuks G."/>
            <person name="Kavchok S."/>
            <person name="Keizer G."/>
            <person name="Linton E."/>
            <person name="Llaca V."/>
            <person name="Song R."/>
            <person name="Tanyolac B."/>
            <person name="Young S."/>
            <person name="Ho-Il K."/>
            <person name="Hahn J.H."/>
            <person name="Sangsakoo G."/>
            <person name="Vanavichit A."/>
            <person name="de Mattos Luiz.A.T."/>
            <person name="Zimmer P.D."/>
            <person name="Malone G."/>
            <person name="Dellagostin O."/>
            <person name="de Oliveira A.C."/>
            <person name="Bevan M."/>
            <person name="Bancroft I."/>
            <person name="Minx P."/>
            <person name="Cordum H."/>
            <person name="Wilson R."/>
            <person name="Cheng Z."/>
            <person name="Jin W."/>
            <person name="Jiang J."/>
            <person name="Leong S.A."/>
            <person name="Iwama H."/>
            <person name="Gojobori T."/>
            <person name="Itoh T."/>
            <person name="Niimura Y."/>
            <person name="Fujii Y."/>
            <person name="Habara T."/>
            <person name="Sakai H."/>
            <person name="Sato Y."/>
            <person name="Wilson G."/>
            <person name="Kumar K."/>
            <person name="McCouch S."/>
            <person name="Juretic N."/>
            <person name="Hoen D."/>
            <person name="Wright S."/>
            <person name="Bruskiewich R."/>
            <person name="Bureau T."/>
            <person name="Miyao A."/>
            <person name="Hirochika H."/>
            <person name="Nishikawa T."/>
            <person name="Kadowaki K."/>
            <person name="Sugiura M."/>
            <person name="Burr B."/>
            <person name="Sasaki T."/>
        </authorList>
    </citation>
    <scope>NUCLEOTIDE SEQUENCE [LARGE SCALE GENOMIC DNA]</scope>
    <source>
        <strain evidence="2">cv. Nipponbare</strain>
    </source>
</reference>
<evidence type="ECO:0000313" key="2">
    <source>
        <dbReference type="Proteomes" id="UP000059680"/>
    </source>
</evidence>
<dbReference type="InParanoid" id="A0A0P0X3Y1"/>
<reference evidence="1 2" key="2">
    <citation type="journal article" date="2013" name="Plant Cell Physiol.">
        <title>Rice Annotation Project Database (RAP-DB): an integrative and interactive database for rice genomics.</title>
        <authorList>
            <person name="Sakai H."/>
            <person name="Lee S.S."/>
            <person name="Tanaka T."/>
            <person name="Numa H."/>
            <person name="Kim J."/>
            <person name="Kawahara Y."/>
            <person name="Wakimoto H."/>
            <person name="Yang C.C."/>
            <person name="Iwamoto M."/>
            <person name="Abe T."/>
            <person name="Yamada Y."/>
            <person name="Muto A."/>
            <person name="Inokuchi H."/>
            <person name="Ikemura T."/>
            <person name="Matsumoto T."/>
            <person name="Sasaki T."/>
            <person name="Itoh T."/>
        </authorList>
    </citation>
    <scope>NUCLEOTIDE SEQUENCE [LARGE SCALE GENOMIC DNA]</scope>
    <source>
        <strain evidence="2">cv. Nipponbare</strain>
    </source>
</reference>
<dbReference type="Proteomes" id="UP000059680">
    <property type="component" value="Chromosome 7"/>
</dbReference>
<dbReference type="Gramene" id="Os07t0236300-01">
    <property type="protein sequence ID" value="Os07t0236300-01"/>
    <property type="gene ID" value="Os07g0236300"/>
</dbReference>
<name>A0A0P0X3Y1_ORYSJ</name>